<sequence>MTTLLPTSQPTGVEAYEDMFKEITRKLYGDESAHGLYPYNTQVAQLAPGAPTIPSDGGERSFTTLTQIGYETTNVGSANQPSSSAAQQQQQQQQQEHITTAFGLAALMQNGFPPPSAILNPVNVPTNSNKTPTNISIPSTEDRWQSQPAAEEAWNGGKHSTPSGTSTSYGKSYKKPKTEPHDATLPAGLNIPSTVDRANKGSSLGTATSSSGTNVFKRYSCTSCPYMTDRRDLFTRHENIHKDEKPFQCYACLKPFNRADHVKKHFLRMHRELEYEIAKTRRYPPGGSPGSKSSYYSGNTQTSNLGSPSSSTTVATTLAQMQLNIPTGSFSTAPSVVVNSHTLDIGSSSTNHNGSHTNQLLHIQNQQHHQQQQHQQSHNNLHSSQSGSVSIKQEKCSGSGSSAPGNNSFGAPPDEKPSVKKIKCERKFVCTYCPWAGADNWGLKRHMNTHIKPFLCLLCDYKAARSERLVTHVLKVHNKKACSKCNFFAEDQAHLDAHLQKVHSHDMTKTGKGAGSASTGGTGSTGSSGSGSNCGTSSTLHHSAAAAATSLAGDSNCNALRNLGNAFTSNNLPTNIPTSGNGFGNSTSNDQYHSADINHPTPGNVLANSNAANLIETINQHVLATAGQVVGQNGGTASLQHQQQHWSATKPHRKRGPELLYSYLEADGSDSGDYARLLHMQAVGRNKASVTQDFRNAGGGDNVGDAGDSSNAETTHALSMAAAIETQMKMENHNPGNGGSDLTGNTTVPDNVNLSSLFSSEQLSFMQLLAAAAVAHQQLQLHSSQKKQQDQKPSKAADHHPVGASNGIRYGSTMDSSPPATSTYQQQQSRTEYPSTNTSGNGTASSNSTNGTSNGVIIPIDQNYQQSQPLALDMGSFKKRRANASSSDKENHVHRKRHDGSSNGTTVLPKQCIGIMAGSYTNGGSVISGDGTIDKHISQNAGSKVGQHQNPHHHNNNNNNTRNKNINDIFDKVYKKPHNSFHTYKHQSIHQYQQSGLEPSPQTHSLTTILRTAPPSAVEEENQRKTSPHQDAQDKAEQFSLVEFLKNHTEVSISTVAVKNVAGSVKKEPIDSDASQKQVIETDSVLDNCMQKQEYDRNPRKRYHPRRIQENEVLTSPSDDSELIGANEAHCRTKTSLILHKLWRHHGSTMPEMQCCECSASFRKRYKLILHQKLTKHTGIKIKKHSKNVALADLINGSLSTNGATKGLNADGHSKRMHRKRKSCLLYCES</sequence>
<dbReference type="PANTHER" id="PTHR24408:SF58">
    <property type="entry name" value="TRANSCRIPTION FACTOR (TFIIIA), PUTATIVE (AFU_ORTHOLOGUE AFUA_1G05150)-RELATED"/>
    <property type="match status" value="1"/>
</dbReference>
<dbReference type="SUPFAM" id="SSF57667">
    <property type="entry name" value="beta-beta-alpha zinc fingers"/>
    <property type="match status" value="2"/>
</dbReference>
<dbReference type="InterPro" id="IPR013087">
    <property type="entry name" value="Znf_C2H2_type"/>
</dbReference>
<feature type="region of interest" description="Disordered" evidence="6">
    <location>
        <begin position="73"/>
        <end position="96"/>
    </location>
</feature>
<feature type="region of interest" description="Disordered" evidence="6">
    <location>
        <begin position="500"/>
        <end position="536"/>
    </location>
</feature>
<dbReference type="VEuPathDB" id="VectorBase:AFUN2_007548"/>
<dbReference type="InterPro" id="IPR036236">
    <property type="entry name" value="Znf_C2H2_sf"/>
</dbReference>
<organism evidence="8">
    <name type="scientific">Anopheles funestus</name>
    <name type="common">African malaria mosquito</name>
    <dbReference type="NCBI Taxonomy" id="62324"/>
    <lineage>
        <taxon>Eukaryota</taxon>
        <taxon>Metazoa</taxon>
        <taxon>Ecdysozoa</taxon>
        <taxon>Arthropoda</taxon>
        <taxon>Hexapoda</taxon>
        <taxon>Insecta</taxon>
        <taxon>Pterygota</taxon>
        <taxon>Neoptera</taxon>
        <taxon>Endopterygota</taxon>
        <taxon>Diptera</taxon>
        <taxon>Nematocera</taxon>
        <taxon>Culicoidea</taxon>
        <taxon>Culicidae</taxon>
        <taxon>Anophelinae</taxon>
        <taxon>Anopheles</taxon>
    </lineage>
</organism>
<feature type="region of interest" description="Disordered" evidence="6">
    <location>
        <begin position="941"/>
        <end position="964"/>
    </location>
</feature>
<feature type="compositionally biased region" description="Polar residues" evidence="6">
    <location>
        <begin position="73"/>
        <end position="86"/>
    </location>
</feature>
<evidence type="ECO:0000256" key="6">
    <source>
        <dbReference type="SAM" id="MobiDB-lite"/>
    </source>
</evidence>
<keyword evidence="3 5" id="KW-0863">Zinc-finger</keyword>
<keyword evidence="2" id="KW-0677">Repeat</keyword>
<dbReference type="AlphaFoldDB" id="A0A182R8P0"/>
<feature type="compositionally biased region" description="Low complexity" evidence="6">
    <location>
        <begin position="364"/>
        <end position="386"/>
    </location>
</feature>
<feature type="domain" description="C2H2-type" evidence="7">
    <location>
        <begin position="1153"/>
        <end position="1182"/>
    </location>
</feature>
<feature type="compositionally biased region" description="Basic and acidic residues" evidence="6">
    <location>
        <begin position="787"/>
        <end position="801"/>
    </location>
</feature>
<evidence type="ECO:0000313" key="8">
    <source>
        <dbReference type="EnsemblMetazoa" id="AFUN002549-PA"/>
    </source>
</evidence>
<dbReference type="EnsemblMetazoa" id="AFUN002549-RA">
    <property type="protein sequence ID" value="AFUN002549-PA"/>
    <property type="gene ID" value="AFUN002549"/>
</dbReference>
<feature type="domain" description="C2H2-type" evidence="7">
    <location>
        <begin position="219"/>
        <end position="246"/>
    </location>
</feature>
<feature type="compositionally biased region" description="Polar residues" evidence="6">
    <location>
        <begin position="299"/>
        <end position="311"/>
    </location>
</feature>
<dbReference type="GO" id="GO:0000981">
    <property type="term" value="F:DNA-binding transcription factor activity, RNA polymerase II-specific"/>
    <property type="evidence" value="ECO:0007669"/>
    <property type="project" value="TreeGrafter"/>
</dbReference>
<feature type="compositionally biased region" description="Basic and acidic residues" evidence="6">
    <location>
        <begin position="500"/>
        <end position="509"/>
    </location>
</feature>
<dbReference type="GO" id="GO:0005634">
    <property type="term" value="C:nucleus"/>
    <property type="evidence" value="ECO:0007669"/>
    <property type="project" value="TreeGrafter"/>
</dbReference>
<dbReference type="GO" id="GO:0008270">
    <property type="term" value="F:zinc ion binding"/>
    <property type="evidence" value="ECO:0007669"/>
    <property type="project" value="UniProtKB-KW"/>
</dbReference>
<keyword evidence="1" id="KW-0479">Metal-binding</keyword>
<feature type="region of interest" description="Disordered" evidence="6">
    <location>
        <begin position="780"/>
        <end position="857"/>
    </location>
</feature>
<feature type="region of interest" description="Disordered" evidence="6">
    <location>
        <begin position="364"/>
        <end position="417"/>
    </location>
</feature>
<dbReference type="PROSITE" id="PS00028">
    <property type="entry name" value="ZINC_FINGER_C2H2_1"/>
    <property type="match status" value="2"/>
</dbReference>
<keyword evidence="4" id="KW-0862">Zinc</keyword>
<dbReference type="STRING" id="62324.A0A182R8P0"/>
<name>A0A182R8P0_ANOFN</name>
<dbReference type="PROSITE" id="PS50157">
    <property type="entry name" value="ZINC_FINGER_C2H2_2"/>
    <property type="match status" value="3"/>
</dbReference>
<dbReference type="Gene3D" id="3.30.160.60">
    <property type="entry name" value="Classic Zinc Finger"/>
    <property type="match status" value="2"/>
</dbReference>
<dbReference type="EnsemblMetazoa" id="AFUN002549-RB">
    <property type="protein sequence ID" value="AFUN002549-PB"/>
    <property type="gene ID" value="AFUN002549"/>
</dbReference>
<proteinExistence type="predicted"/>
<feature type="compositionally biased region" description="Polar residues" evidence="6">
    <location>
        <begin position="813"/>
        <end position="834"/>
    </location>
</feature>
<feature type="compositionally biased region" description="Low complexity" evidence="6">
    <location>
        <begin position="835"/>
        <end position="855"/>
    </location>
</feature>
<dbReference type="VEuPathDB" id="VectorBase:AFUN002549"/>
<evidence type="ECO:0000256" key="4">
    <source>
        <dbReference type="ARBA" id="ARBA00022833"/>
    </source>
</evidence>
<feature type="compositionally biased region" description="Polar residues" evidence="6">
    <location>
        <begin position="129"/>
        <end position="139"/>
    </location>
</feature>
<evidence type="ECO:0000259" key="7">
    <source>
        <dbReference type="PROSITE" id="PS50157"/>
    </source>
</evidence>
<feature type="region of interest" description="Disordered" evidence="6">
    <location>
        <begin position="129"/>
        <end position="191"/>
    </location>
</feature>
<dbReference type="PANTHER" id="PTHR24408">
    <property type="entry name" value="ZINC FINGER PROTEIN"/>
    <property type="match status" value="1"/>
</dbReference>
<feature type="compositionally biased region" description="Polar residues" evidence="6">
    <location>
        <begin position="158"/>
        <end position="170"/>
    </location>
</feature>
<feature type="region of interest" description="Disordered" evidence="6">
    <location>
        <begin position="879"/>
        <end position="906"/>
    </location>
</feature>
<dbReference type="GO" id="GO:0043565">
    <property type="term" value="F:sequence-specific DNA binding"/>
    <property type="evidence" value="ECO:0007669"/>
    <property type="project" value="TreeGrafter"/>
</dbReference>
<feature type="compositionally biased region" description="Gly residues" evidence="6">
    <location>
        <begin position="512"/>
        <end position="529"/>
    </location>
</feature>
<evidence type="ECO:0000256" key="3">
    <source>
        <dbReference type="ARBA" id="ARBA00022771"/>
    </source>
</evidence>
<feature type="compositionally biased region" description="Low complexity" evidence="6">
    <location>
        <begin position="397"/>
        <end position="411"/>
    </location>
</feature>
<feature type="region of interest" description="Disordered" evidence="6">
    <location>
        <begin position="1014"/>
        <end position="1035"/>
    </location>
</feature>
<feature type="region of interest" description="Disordered" evidence="6">
    <location>
        <begin position="280"/>
        <end position="311"/>
    </location>
</feature>
<dbReference type="SMART" id="SM00355">
    <property type="entry name" value="ZnF_C2H2"/>
    <property type="match status" value="6"/>
</dbReference>
<evidence type="ECO:0000256" key="2">
    <source>
        <dbReference type="ARBA" id="ARBA00022737"/>
    </source>
</evidence>
<evidence type="ECO:0000256" key="5">
    <source>
        <dbReference type="PROSITE-ProRule" id="PRU00042"/>
    </source>
</evidence>
<feature type="domain" description="C2H2-type" evidence="7">
    <location>
        <begin position="247"/>
        <end position="270"/>
    </location>
</feature>
<accession>A0A182R8P0</accession>
<evidence type="ECO:0000256" key="1">
    <source>
        <dbReference type="ARBA" id="ARBA00022723"/>
    </source>
</evidence>
<protein>
    <recommendedName>
        <fullName evidence="7">C2H2-type domain-containing protein</fullName>
    </recommendedName>
</protein>
<reference evidence="8" key="1">
    <citation type="submission" date="2020-05" db="UniProtKB">
        <authorList>
            <consortium name="EnsemblMetazoa"/>
        </authorList>
    </citation>
    <scope>IDENTIFICATION</scope>
    <source>
        <strain evidence="8">FUMOZ</strain>
    </source>
</reference>